<evidence type="ECO:0000313" key="4">
    <source>
        <dbReference type="Proteomes" id="UP000285961"/>
    </source>
</evidence>
<dbReference type="PANTHER" id="PTHR21294:SF17">
    <property type="entry name" value="PROTEIN FIXA"/>
    <property type="match status" value="1"/>
</dbReference>
<comment type="caution">
    <text evidence="3">The sequence shown here is derived from an EMBL/GenBank/DDBJ whole genome shotgun (WGS) entry which is preliminary data.</text>
</comment>
<sequence length="266" mass="28525">MDELRIVVCLKQVPDPEAPVSAYRIDSAAKRVTPIGVPPVLSPFDENALELALRLRERHGGKVTAVSVGSNLSKAVLRKALSAGADELILVEDPAFSPDFLDGYGTVLVLAQTINKLGAPHIILTGRQAADTNAGVVGLFLAEALGIVAVTLARGATIEDGNIRVERVLPDGLEVVIATMPALLTVTQEAGELRNISIKNMRDAKNKPLKHWKAADLGMHVIPDRRLMLEELAAPARERKCLIIEGGSPDEVGKKLALRLRNDNVL</sequence>
<dbReference type="Pfam" id="PF01012">
    <property type="entry name" value="ETF"/>
    <property type="match status" value="1"/>
</dbReference>
<protein>
    <submittedName>
        <fullName evidence="3">Electron transfer flavoprotein beta subunit/FixA family protein</fullName>
    </submittedName>
</protein>
<evidence type="ECO:0000313" key="3">
    <source>
        <dbReference type="EMBL" id="RJP70295.1"/>
    </source>
</evidence>
<evidence type="ECO:0000256" key="1">
    <source>
        <dbReference type="ARBA" id="ARBA00022982"/>
    </source>
</evidence>
<dbReference type="PANTHER" id="PTHR21294">
    <property type="entry name" value="ELECTRON TRANSFER FLAVOPROTEIN BETA-SUBUNIT"/>
    <property type="match status" value="1"/>
</dbReference>
<keyword evidence="1" id="KW-0249">Electron transport</keyword>
<dbReference type="Gene3D" id="3.40.50.620">
    <property type="entry name" value="HUPs"/>
    <property type="match status" value="1"/>
</dbReference>
<dbReference type="GO" id="GO:0009055">
    <property type="term" value="F:electron transfer activity"/>
    <property type="evidence" value="ECO:0007669"/>
    <property type="project" value="InterPro"/>
</dbReference>
<name>A0A419EYX9_9BACT</name>
<proteinExistence type="predicted"/>
<dbReference type="EMBL" id="QZKI01000071">
    <property type="protein sequence ID" value="RJP70295.1"/>
    <property type="molecule type" value="Genomic_DNA"/>
</dbReference>
<dbReference type="AlphaFoldDB" id="A0A419EYX9"/>
<keyword evidence="1" id="KW-0813">Transport</keyword>
<dbReference type="InterPro" id="IPR033948">
    <property type="entry name" value="ETF_beta_N"/>
</dbReference>
<dbReference type="CDD" id="cd01714">
    <property type="entry name" value="ETF_beta"/>
    <property type="match status" value="1"/>
</dbReference>
<dbReference type="Proteomes" id="UP000285961">
    <property type="component" value="Unassembled WGS sequence"/>
</dbReference>
<accession>A0A419EYX9</accession>
<dbReference type="SMART" id="SM00893">
    <property type="entry name" value="ETF"/>
    <property type="match status" value="1"/>
</dbReference>
<dbReference type="SUPFAM" id="SSF52402">
    <property type="entry name" value="Adenine nucleotide alpha hydrolases-like"/>
    <property type="match status" value="1"/>
</dbReference>
<dbReference type="InterPro" id="IPR014729">
    <property type="entry name" value="Rossmann-like_a/b/a_fold"/>
</dbReference>
<reference evidence="3 4" key="1">
    <citation type="journal article" date="2017" name="ISME J.">
        <title>Energy and carbon metabolisms in a deep terrestrial subsurface fluid microbial community.</title>
        <authorList>
            <person name="Momper L."/>
            <person name="Jungbluth S.P."/>
            <person name="Lee M.D."/>
            <person name="Amend J.P."/>
        </authorList>
    </citation>
    <scope>NUCLEOTIDE SEQUENCE [LARGE SCALE GENOMIC DNA]</scope>
    <source>
        <strain evidence="3">SURF_17</strain>
    </source>
</reference>
<dbReference type="PIRSF" id="PIRSF000090">
    <property type="entry name" value="Beta-ETF"/>
    <property type="match status" value="1"/>
</dbReference>
<gene>
    <name evidence="3" type="ORF">C4532_09365</name>
</gene>
<evidence type="ECO:0000259" key="2">
    <source>
        <dbReference type="SMART" id="SM00893"/>
    </source>
</evidence>
<organism evidence="3 4">
    <name type="scientific">Candidatus Abyssobacteria bacterium SURF_17</name>
    <dbReference type="NCBI Taxonomy" id="2093361"/>
    <lineage>
        <taxon>Bacteria</taxon>
        <taxon>Pseudomonadati</taxon>
        <taxon>Candidatus Hydrogenedentota</taxon>
        <taxon>Candidatus Abyssobacteria</taxon>
    </lineage>
</organism>
<feature type="domain" description="Electron transfer flavoprotein alpha/beta-subunit N-terminal" evidence="2">
    <location>
        <begin position="29"/>
        <end position="221"/>
    </location>
</feature>
<dbReference type="InterPro" id="IPR014730">
    <property type="entry name" value="ETF_a/b_N"/>
</dbReference>
<dbReference type="InterPro" id="IPR012255">
    <property type="entry name" value="ETF_b"/>
</dbReference>